<dbReference type="Pfam" id="PF17771">
    <property type="entry name" value="ADAMTS_CR_2"/>
    <property type="match status" value="1"/>
</dbReference>
<feature type="binding site" evidence="15">
    <location>
        <position position="341"/>
    </location>
    <ligand>
        <name>Ca(2+)</name>
        <dbReference type="ChEBI" id="CHEBI:29108"/>
        <label>2</label>
    </ligand>
</feature>
<accession>A0AAD5KHT2</accession>
<dbReference type="FunFam" id="2.60.120.830:FF:000001">
    <property type="entry name" value="A disintegrin and metalloproteinase with thrombospondin motifs 1"/>
    <property type="match status" value="1"/>
</dbReference>
<dbReference type="InterPro" id="IPR000884">
    <property type="entry name" value="TSP1_rpt"/>
</dbReference>
<evidence type="ECO:0000256" key="9">
    <source>
        <dbReference type="ARBA" id="ARBA00022833"/>
    </source>
</evidence>
<dbReference type="PRINTS" id="PR01857">
    <property type="entry name" value="ADAMTSFAMILY"/>
</dbReference>
<keyword evidence="12 16" id="KW-1015">Disulfide bond</keyword>
<dbReference type="GO" id="GO:0030198">
    <property type="term" value="P:extracellular matrix organization"/>
    <property type="evidence" value="ECO:0007669"/>
    <property type="project" value="InterPro"/>
</dbReference>
<feature type="binding site" evidence="15">
    <location>
        <position position="341"/>
    </location>
    <ligand>
        <name>Ca(2+)</name>
        <dbReference type="ChEBI" id="CHEBI:29108"/>
        <label>1</label>
    </ligand>
</feature>
<feature type="region of interest" description="Disordered" evidence="18">
    <location>
        <begin position="191"/>
        <end position="227"/>
    </location>
</feature>
<dbReference type="FunFam" id="2.20.100.10:FF:000005">
    <property type="entry name" value="ADAM metallopeptidase with thrombospondin type 1 motif 9"/>
    <property type="match status" value="7"/>
</dbReference>
<dbReference type="EMBL" id="WJBH02000010">
    <property type="protein sequence ID" value="KAI9551632.1"/>
    <property type="molecule type" value="Genomic_DNA"/>
</dbReference>
<feature type="binding site" evidence="15">
    <location>
        <position position="466"/>
    </location>
    <ligand>
        <name>Ca(2+)</name>
        <dbReference type="ChEBI" id="CHEBI:29108"/>
        <label>2</label>
    </ligand>
</feature>
<keyword evidence="9 15" id="KW-0862">Zinc</keyword>
<evidence type="ECO:0000256" key="18">
    <source>
        <dbReference type="SAM" id="MobiDB-lite"/>
    </source>
</evidence>
<feature type="disulfide bond" evidence="16">
    <location>
        <begin position="510"/>
        <end position="544"/>
    </location>
</feature>
<feature type="region of interest" description="Disordered" evidence="18">
    <location>
        <begin position="299"/>
        <end position="319"/>
    </location>
</feature>
<dbReference type="InterPro" id="IPR001590">
    <property type="entry name" value="Peptidase_M12B"/>
</dbReference>
<evidence type="ECO:0000256" key="1">
    <source>
        <dbReference type="ARBA" id="ARBA00004302"/>
    </source>
</evidence>
<feature type="compositionally biased region" description="Basic and acidic residues" evidence="18">
    <location>
        <begin position="308"/>
        <end position="318"/>
    </location>
</feature>
<dbReference type="Gene3D" id="3.40.390.10">
    <property type="entry name" value="Collagenase (Catalytic Domain)"/>
    <property type="match status" value="1"/>
</dbReference>
<gene>
    <name evidence="21" type="ORF">GHT06_021967</name>
</gene>
<keyword evidence="2" id="KW-0964">Secreted</keyword>
<comment type="subcellular location">
    <subcellularLocation>
        <location evidence="1">Secreted</location>
        <location evidence="1">Extracellular space</location>
        <location evidence="1">Extracellular matrix</location>
        <location evidence="1">Basement membrane</location>
    </subcellularLocation>
</comment>
<reference evidence="21 22" key="1">
    <citation type="submission" date="2022-05" db="EMBL/GenBank/DDBJ databases">
        <title>A multi-omics perspective on studying reproductive biology in Daphnia sinensis.</title>
        <authorList>
            <person name="Jia J."/>
        </authorList>
    </citation>
    <scope>NUCLEOTIDE SEQUENCE [LARGE SCALE GENOMIC DNA]</scope>
    <source>
        <strain evidence="21 22">WSL</strain>
    </source>
</reference>
<dbReference type="Proteomes" id="UP000820818">
    <property type="component" value="Linkage Group LG10"/>
</dbReference>
<feature type="domain" description="Peptidase M12B" evidence="19">
    <location>
        <begin position="235"/>
        <end position="468"/>
    </location>
</feature>
<evidence type="ECO:0000256" key="13">
    <source>
        <dbReference type="ARBA" id="ARBA00023180"/>
    </source>
</evidence>
<feature type="domain" description="GON" evidence="20">
    <location>
        <begin position="1607"/>
        <end position="1814"/>
    </location>
</feature>
<evidence type="ECO:0000256" key="8">
    <source>
        <dbReference type="ARBA" id="ARBA00022801"/>
    </source>
</evidence>
<dbReference type="Pfam" id="PF01421">
    <property type="entry name" value="Reprolysin"/>
    <property type="match status" value="1"/>
</dbReference>
<dbReference type="CDD" id="cd04273">
    <property type="entry name" value="ZnMc_ADAMTS_like"/>
    <property type="match status" value="1"/>
</dbReference>
<dbReference type="InterPro" id="IPR013273">
    <property type="entry name" value="ADAMTS/ADAMTS-like"/>
</dbReference>
<keyword evidence="22" id="KW-1185">Reference proteome</keyword>
<evidence type="ECO:0000259" key="19">
    <source>
        <dbReference type="PROSITE" id="PS50215"/>
    </source>
</evidence>
<protein>
    <submittedName>
        <fullName evidence="21">Uncharacterized protein</fullName>
    </submittedName>
</protein>
<keyword evidence="6" id="KW-0732">Signal</keyword>
<dbReference type="Gene3D" id="2.20.100.10">
    <property type="entry name" value="Thrombospondin type-1 (TSP1) repeat"/>
    <property type="match status" value="10"/>
</dbReference>
<dbReference type="PROSITE" id="PS50092">
    <property type="entry name" value="TSP1"/>
    <property type="match status" value="11"/>
</dbReference>
<evidence type="ECO:0000256" key="11">
    <source>
        <dbReference type="ARBA" id="ARBA00023049"/>
    </source>
</evidence>
<dbReference type="Gene3D" id="3.40.1620.60">
    <property type="match status" value="2"/>
</dbReference>
<feature type="binding site" evidence="15">
    <location>
        <position position="463"/>
    </location>
    <ligand>
        <name>Ca(2+)</name>
        <dbReference type="ChEBI" id="CHEBI:29108"/>
        <label>1</label>
    </ligand>
</feature>
<dbReference type="InterPro" id="IPR041645">
    <property type="entry name" value="ADAMTS_CR_2"/>
</dbReference>
<dbReference type="InterPro" id="IPR050439">
    <property type="entry name" value="ADAMTS_ADAMTS-like"/>
</dbReference>
<keyword evidence="13" id="KW-0325">Glycoprotein</keyword>
<feature type="compositionally biased region" description="Low complexity" evidence="18">
    <location>
        <begin position="1107"/>
        <end position="1120"/>
    </location>
</feature>
<feature type="disulfide bond" evidence="16">
    <location>
        <begin position="504"/>
        <end position="525"/>
    </location>
</feature>
<evidence type="ECO:0000256" key="2">
    <source>
        <dbReference type="ARBA" id="ARBA00022525"/>
    </source>
</evidence>
<feature type="disulfide bond" evidence="16">
    <location>
        <begin position="330"/>
        <end position="385"/>
    </location>
</feature>
<feature type="disulfide bond" evidence="16">
    <location>
        <begin position="417"/>
        <end position="447"/>
    </location>
</feature>
<dbReference type="Pfam" id="PF05986">
    <property type="entry name" value="ADAMTS_spacer1"/>
    <property type="match status" value="1"/>
</dbReference>
<evidence type="ECO:0000256" key="15">
    <source>
        <dbReference type="PIRSR" id="PIRSR613273-2"/>
    </source>
</evidence>
<evidence type="ECO:0000256" key="12">
    <source>
        <dbReference type="ARBA" id="ARBA00023157"/>
    </source>
</evidence>
<keyword evidence="5 15" id="KW-0479">Metal-binding</keyword>
<dbReference type="SUPFAM" id="SSF82895">
    <property type="entry name" value="TSP-1 type 1 repeat"/>
    <property type="match status" value="11"/>
</dbReference>
<feature type="disulfide bond" evidence="16">
    <location>
        <begin position="575"/>
        <end position="612"/>
    </location>
</feature>
<feature type="binding site" evidence="15 17">
    <location>
        <position position="401"/>
    </location>
    <ligand>
        <name>Zn(2+)</name>
        <dbReference type="ChEBI" id="CHEBI:29105"/>
        <note>catalytic</note>
    </ligand>
</feature>
<feature type="disulfide bond" evidence="16">
    <location>
        <begin position="538"/>
        <end position="549"/>
    </location>
</feature>
<evidence type="ECO:0000256" key="4">
    <source>
        <dbReference type="ARBA" id="ARBA00022670"/>
    </source>
</evidence>
<organism evidence="21 22">
    <name type="scientific">Daphnia sinensis</name>
    <dbReference type="NCBI Taxonomy" id="1820382"/>
    <lineage>
        <taxon>Eukaryota</taxon>
        <taxon>Metazoa</taxon>
        <taxon>Ecdysozoa</taxon>
        <taxon>Arthropoda</taxon>
        <taxon>Crustacea</taxon>
        <taxon>Branchiopoda</taxon>
        <taxon>Diplostraca</taxon>
        <taxon>Cladocera</taxon>
        <taxon>Anomopoda</taxon>
        <taxon>Daphniidae</taxon>
        <taxon>Daphnia</taxon>
        <taxon>Daphnia similis group</taxon>
    </lineage>
</organism>
<dbReference type="GO" id="GO:0008270">
    <property type="term" value="F:zinc ion binding"/>
    <property type="evidence" value="ECO:0007669"/>
    <property type="project" value="InterPro"/>
</dbReference>
<dbReference type="InterPro" id="IPR010294">
    <property type="entry name" value="ADAMTS_spacer1"/>
</dbReference>
<comment type="caution">
    <text evidence="17">Lacks conserved residue(s) required for the propagation of feature annotation.</text>
</comment>
<feature type="binding site" evidence="15">
    <location>
        <position position="348"/>
    </location>
    <ligand>
        <name>Ca(2+)</name>
        <dbReference type="ChEBI" id="CHEBI:29108"/>
        <label>1</label>
    </ligand>
</feature>
<feature type="binding site" evidence="15 17">
    <location>
        <position position="411"/>
    </location>
    <ligand>
        <name>Zn(2+)</name>
        <dbReference type="ChEBI" id="CHEBI:29105"/>
        <note>catalytic</note>
    </ligand>
</feature>
<keyword evidence="10" id="KW-0084">Basement membrane</keyword>
<evidence type="ECO:0000313" key="22">
    <source>
        <dbReference type="Proteomes" id="UP000820818"/>
    </source>
</evidence>
<dbReference type="GO" id="GO:0006508">
    <property type="term" value="P:proteolysis"/>
    <property type="evidence" value="ECO:0007669"/>
    <property type="project" value="UniProtKB-KW"/>
</dbReference>
<feature type="binding site" evidence="15 17">
    <location>
        <position position="405"/>
    </location>
    <ligand>
        <name>Zn(2+)</name>
        <dbReference type="ChEBI" id="CHEBI:29105"/>
        <note>catalytic</note>
    </ligand>
</feature>
<keyword evidence="11" id="KW-0482">Metalloprotease</keyword>
<dbReference type="SMART" id="SM00209">
    <property type="entry name" value="TSP1"/>
    <property type="match status" value="11"/>
</dbReference>
<keyword evidence="4" id="KW-0645">Protease</keyword>
<dbReference type="InterPro" id="IPR036383">
    <property type="entry name" value="TSP1_rpt_sf"/>
</dbReference>
<dbReference type="SUPFAM" id="SSF55486">
    <property type="entry name" value="Metalloproteases ('zincins'), catalytic domain"/>
    <property type="match status" value="1"/>
</dbReference>
<keyword evidence="7" id="KW-0677">Repeat</keyword>
<evidence type="ECO:0000256" key="10">
    <source>
        <dbReference type="ARBA" id="ARBA00022869"/>
    </source>
</evidence>
<evidence type="ECO:0000256" key="7">
    <source>
        <dbReference type="ARBA" id="ARBA00022737"/>
    </source>
</evidence>
<keyword evidence="3" id="KW-0272">Extracellular matrix</keyword>
<feature type="disulfide bond" evidence="16">
    <location>
        <begin position="379"/>
        <end position="463"/>
    </location>
</feature>
<evidence type="ECO:0000256" key="3">
    <source>
        <dbReference type="ARBA" id="ARBA00022530"/>
    </source>
</evidence>
<dbReference type="Pfam" id="PF19030">
    <property type="entry name" value="TSP1_ADAMTS"/>
    <property type="match status" value="9"/>
</dbReference>
<comment type="caution">
    <text evidence="21">The sequence shown here is derived from an EMBL/GenBank/DDBJ whole genome shotgun (WGS) entry which is preliminary data.</text>
</comment>
<dbReference type="PROSITE" id="PS50215">
    <property type="entry name" value="ADAM_MEPRO"/>
    <property type="match status" value="1"/>
</dbReference>
<feature type="disulfide bond" evidence="16">
    <location>
        <begin position="493"/>
        <end position="515"/>
    </location>
</feature>
<dbReference type="InterPro" id="IPR045371">
    <property type="entry name" value="ADAMTS_CR_3"/>
</dbReference>
<evidence type="ECO:0000256" key="17">
    <source>
        <dbReference type="PROSITE-ProRule" id="PRU00276"/>
    </source>
</evidence>
<dbReference type="InterPro" id="IPR012314">
    <property type="entry name" value="Pept_M12B_GON-ADAMTSs"/>
</dbReference>
<sequence>MWRRTKPEAIPAEDPLIPGGGAALYVWPQRLADDVVVQGSNERHYRRRRDLVWHPHPSYQLTLQDGTSWARLDLEPAGDDELFVSGGADVIQLMDEANNLSTSMKPADWRPLRGCFYRGQVQQRHSPTAGRDSKVVLSLCHGLTGHLRTSSGSFFIEPSPLDNGDRMDDETTGVVRHVIYRVRHPSRFEQPLESTVRPVDDVHPAASGTPTANSPDEEDVAGRRRRRRRSVSQERFVEILVVADGKMVSYHGDNLVHYILTLMSVVSLIYKDASLGNPVQIAVVRMLLLKDQEFVLTSSTDESTSSSKESHELLDSRPGKSASEMLRNFCKWQRVFNDVDDASPYHHDTALLLTRENICRNPQMQKCDTLGLAELGTMCDSSNSCSIVQDNGLSAAFTIAHELGHVLNMPHDDDFKCQQFVESTGGVHNVMSRMLDHNTFPWAWSNCSRYFITEYLDGGYGECLLDRPAMDLLDAHRAAKKLPGENFDENKQCELVFGHGSKICPYMPPCKRLWCTTSGGEQEGCRTQHMPWADGTACGRGRWCRHGTCLSRDVKSLEPVDGNWGSWQEWMMGTCSRTCGGGVQRSTRNCDNPAPSNGGTFCLGKRVRYRSCNIQECPTGTPDFREKQCSDFNSNNFNIQGLPADVKWVPKYAGISVKDRCRLYCRVEQSSAYYLLKDKVIDGTSCGPDTDDICVNGICKPASCNHVLGRKEQLDLCGVCGGDNSTCVILNGGYNSTQYGYNTVTRIPAGSSSLDIRQRGYQGSNRDDNYLALMDPQTGEYLLNGNFVVSMFQKTIQFGGTTIEYTGSDAVVERLNSSKPLKKDVVVQVLSVGNLYSPDIWYQYVVSRAEGKAPTYHWKLQEQWTACNKLCHGQQFRKAICVQASGGLQKMPEEYCSASPPPPPIETQPCQTQCILRWRVIHHSECSAHCGMGVRNVTKQCEQESLEPQQHHQQQRPYSNIVPVDDRHCRHLNDPPPDTEPCKGPCHSAHWQFHPWSQCSLTCGGGIQTRKAHCVDLNGRVIADSNCPLEEKVLRQSCHMESCPRWEVGEWTPCSVTCGVGQAERIVGCRMDNGSVVDASYCVGQDRPISVQQCFEHPCPTEPPTTPSTVQPTTQQPSTTNVAPTSAVPVASLALAGYRPQPMEIHNIDPAINSLDPAEWNPESNDIPRIVAAWRTGTWGQCSSTCDGGYRMRTVVCYDMIASREVDQSHCSDAIPVGVEKCATHPCAAWITHNWTSCSVTCGTGVSVRVVECQYLLNNSGAPDEMCSGLEKPPTEKSCSAALAVCIGSPISHSVSVEHNHTSKMPQWRTGSWGSCSKTCGAGYKRRQVVCHDELFKDSDGCIPAKRPQDTVHCNTDPCPTWSSGEWSSCSKSCGGGTQTRPVTCRDHLGQTLPDHRCHPAGRPEYSQSCHTDPCPTEPPVPEKTYKWKTAAWTTCSKTCGKGDQYREVYCQEVEGRVRVDETRCPESSRPRSRRGCNKAACPYSWEVENWSECSHPCGPGIQHRRVTCHRVNAYEWIDPEPVSFGCNATQRPADLQDCSLGNCNALYMWRASAWQPCTASKCGRQGFQKRSLACVNSRTGSRVSRSYCPQEFRPIRKRRCRASPCGYVSCKDVLMRSGGKGRKAPLPDGPYTLIVAGKNITIYCHLMNTSSPLEYLTLTTGHQENYAEVYDKTLIRPDNCPYQGARKDSCDCFLNRRAAGTTSFNKIRLNVTSLRVDSHDFTFARLVRGHQMVGYGEAGDCYSTANCPQGRFSINLQGTGLRVSPHTSWAGHGHRSSLWINRLEDNQKIQGKCGGYCGRCSPDPHAGLKLDVV</sequence>
<dbReference type="Pfam" id="PF19236">
    <property type="entry name" value="ADAMTS_CR_3"/>
    <property type="match status" value="1"/>
</dbReference>
<dbReference type="Pfam" id="PF08685">
    <property type="entry name" value="GON"/>
    <property type="match status" value="1"/>
</dbReference>
<evidence type="ECO:0000256" key="16">
    <source>
        <dbReference type="PIRSR" id="PIRSR613273-3"/>
    </source>
</evidence>
<dbReference type="GO" id="GO:0004222">
    <property type="term" value="F:metalloendopeptidase activity"/>
    <property type="evidence" value="ECO:0007669"/>
    <property type="project" value="InterPro"/>
</dbReference>
<evidence type="ECO:0000259" key="20">
    <source>
        <dbReference type="PROSITE" id="PS51046"/>
    </source>
</evidence>
<dbReference type="PROSITE" id="PS51046">
    <property type="entry name" value="GON"/>
    <property type="match status" value="1"/>
</dbReference>
<dbReference type="InterPro" id="IPR024079">
    <property type="entry name" value="MetalloPept_cat_dom_sf"/>
</dbReference>
<name>A0AAD5KHT2_9CRUS</name>
<feature type="disulfide bond" evidence="16">
    <location>
        <begin position="359"/>
        <end position="367"/>
    </location>
</feature>
<comment type="cofactor">
    <cofactor evidence="15">
        <name>Zn(2+)</name>
        <dbReference type="ChEBI" id="CHEBI:29105"/>
    </cofactor>
    <text evidence="15">Binds 1 zinc ion per subunit.</text>
</comment>
<evidence type="ECO:0000256" key="5">
    <source>
        <dbReference type="ARBA" id="ARBA00022723"/>
    </source>
</evidence>
<dbReference type="Gene3D" id="2.60.120.830">
    <property type="match status" value="1"/>
</dbReference>
<feature type="active site" evidence="14 17">
    <location>
        <position position="402"/>
    </location>
</feature>
<feature type="binding site" evidence="15">
    <location>
        <position position="238"/>
    </location>
    <ligand>
        <name>Ca(2+)</name>
        <dbReference type="ChEBI" id="CHEBI:29108"/>
        <label>1</label>
    </ligand>
</feature>
<feature type="binding site" evidence="15">
    <location>
        <position position="466"/>
    </location>
    <ligand>
        <name>Ca(2+)</name>
        <dbReference type="ChEBI" id="CHEBI:29108"/>
        <label>1</label>
    </ligand>
</feature>
<dbReference type="Pfam" id="PF00090">
    <property type="entry name" value="TSP_1"/>
    <property type="match status" value="1"/>
</dbReference>
<dbReference type="GO" id="GO:0005604">
    <property type="term" value="C:basement membrane"/>
    <property type="evidence" value="ECO:0007669"/>
    <property type="project" value="UniProtKB-SubCell"/>
</dbReference>
<proteinExistence type="predicted"/>
<evidence type="ECO:0000256" key="14">
    <source>
        <dbReference type="PIRSR" id="PIRSR613273-1"/>
    </source>
</evidence>
<keyword evidence="15" id="KW-0106">Calcium</keyword>
<dbReference type="PANTHER" id="PTHR13723:SF278">
    <property type="entry name" value="ADAM METALLOPEPTIDASE WITH THROMBOSPONDIN TYPE 1 MOTIF A, ISOFORM B"/>
    <property type="match status" value="1"/>
</dbReference>
<dbReference type="FunFam" id="2.20.100.10:FF:000006">
    <property type="entry name" value="A disintegrin and metalloproteinase with thrombospondin motifs 1"/>
    <property type="match status" value="1"/>
</dbReference>
<feature type="disulfide bond" evidence="16">
    <location>
        <begin position="579"/>
        <end position="617"/>
    </location>
</feature>
<keyword evidence="8" id="KW-0378">Hydrolase</keyword>
<feature type="region of interest" description="Disordered" evidence="18">
    <location>
        <begin position="1101"/>
        <end position="1123"/>
    </location>
</feature>
<feature type="disulfide bond" evidence="16">
    <location>
        <begin position="590"/>
        <end position="602"/>
    </location>
</feature>
<evidence type="ECO:0000256" key="6">
    <source>
        <dbReference type="ARBA" id="ARBA00022729"/>
    </source>
</evidence>
<feature type="binding site" evidence="15">
    <location>
        <position position="238"/>
    </location>
    <ligand>
        <name>Ca(2+)</name>
        <dbReference type="ChEBI" id="CHEBI:29108"/>
        <label>2</label>
    </ligand>
</feature>
<evidence type="ECO:0000313" key="21">
    <source>
        <dbReference type="EMBL" id="KAI9551632.1"/>
    </source>
</evidence>
<dbReference type="PANTHER" id="PTHR13723">
    <property type="entry name" value="ADAMTS A DISINTEGRIN AND METALLOPROTEASE WITH THROMBOSPONDIN MOTIFS PROTEASE"/>
    <property type="match status" value="1"/>
</dbReference>